<evidence type="ECO:0000256" key="3">
    <source>
        <dbReference type="ARBA" id="ARBA00022481"/>
    </source>
</evidence>
<evidence type="ECO:0000259" key="7">
    <source>
        <dbReference type="PROSITE" id="PS00745"/>
    </source>
</evidence>
<proteinExistence type="inferred from homology"/>
<comment type="PTM">
    <text evidence="5">Methylated by PrmC. Methylation increases the termination efficiency of RF2.</text>
</comment>
<comment type="subcellular location">
    <subcellularLocation>
        <location evidence="5">Cytoplasm</location>
    </subcellularLocation>
</comment>
<dbReference type="GO" id="GO:0005737">
    <property type="term" value="C:cytoplasm"/>
    <property type="evidence" value="ECO:0007669"/>
    <property type="project" value="UniProtKB-SubCell"/>
</dbReference>
<dbReference type="InterPro" id="IPR005139">
    <property type="entry name" value="PCRF"/>
</dbReference>
<dbReference type="EMBL" id="DXCL01000009">
    <property type="protein sequence ID" value="HIZ02964.1"/>
    <property type="molecule type" value="Genomic_DNA"/>
</dbReference>
<dbReference type="Pfam" id="PF00472">
    <property type="entry name" value="RF-1"/>
    <property type="match status" value="1"/>
</dbReference>
<sequence>MFKADDYRLKAKALADSLAETAEALDISEQGGKLAELKAEQEKPEVWQDLERSQKLAREVSAIEGKLHAYEKSKKAIDEVTALIDLIEEMGGDEAELSSEIQELDGLISAAEGDIEDMRIRALLRGKYDGNNALLTLHSGAGGTESCDWVSMLYRMYTRYAEKSGFKVTELDRLDGDEAGIKSVDFKIEGENAYGYLKAEKGVHRLVRISPFDANKRRHTSFASLEVMPEIEDEGDVEIRSEDLKVTTFRSSGAGGQHINKTESAIRIQHIPTGIVVSCQNERSQIQNREMAMKMLRSKLIELKESERLEKEQNIKGEIKKIEWGSQIRSYVFCPYTLVKDHRTGCETGNIQAVMDGDIQPFIIDYLKKS</sequence>
<dbReference type="GO" id="GO:0016149">
    <property type="term" value="F:translation release factor activity, codon specific"/>
    <property type="evidence" value="ECO:0007669"/>
    <property type="project" value="UniProtKB-UniRule"/>
</dbReference>
<comment type="function">
    <text evidence="1 5">Peptide chain release factor 2 directs the termination of translation in response to the peptide chain termination codons UGA and UAA.</text>
</comment>
<keyword evidence="4 5" id="KW-0648">Protein biosynthesis</keyword>
<dbReference type="Gene3D" id="1.20.58.410">
    <property type="entry name" value="Release factor"/>
    <property type="match status" value="1"/>
</dbReference>
<feature type="modified residue" description="N5-methylglutamine" evidence="5">
    <location>
        <position position="257"/>
    </location>
</feature>
<dbReference type="InterPro" id="IPR004374">
    <property type="entry name" value="PrfB"/>
</dbReference>
<evidence type="ECO:0000256" key="5">
    <source>
        <dbReference type="HAMAP-Rule" id="MF_00094"/>
    </source>
</evidence>
<dbReference type="PROSITE" id="PS00745">
    <property type="entry name" value="RF_PROK_I"/>
    <property type="match status" value="1"/>
</dbReference>
<dbReference type="InterPro" id="IPR000352">
    <property type="entry name" value="Pep_chain_release_fac_I"/>
</dbReference>
<dbReference type="SMART" id="SM00937">
    <property type="entry name" value="PCRF"/>
    <property type="match status" value="1"/>
</dbReference>
<dbReference type="FunFam" id="3.30.160.20:FF:000004">
    <property type="entry name" value="Peptide chain release factor 1"/>
    <property type="match status" value="1"/>
</dbReference>
<dbReference type="Pfam" id="PF03462">
    <property type="entry name" value="PCRF"/>
    <property type="match status" value="1"/>
</dbReference>
<dbReference type="InterPro" id="IPR045853">
    <property type="entry name" value="Pep_chain_release_fac_I_sf"/>
</dbReference>
<reference evidence="8" key="2">
    <citation type="submission" date="2021-04" db="EMBL/GenBank/DDBJ databases">
        <authorList>
            <person name="Gilroy R."/>
        </authorList>
    </citation>
    <scope>NUCLEOTIDE SEQUENCE</scope>
    <source>
        <strain evidence="8">CHK187-5294</strain>
    </source>
</reference>
<dbReference type="PANTHER" id="PTHR43116:SF3">
    <property type="entry name" value="CLASS I PEPTIDE CHAIN RELEASE FACTOR"/>
    <property type="match status" value="1"/>
</dbReference>
<evidence type="ECO:0000256" key="4">
    <source>
        <dbReference type="ARBA" id="ARBA00022917"/>
    </source>
</evidence>
<evidence type="ECO:0000256" key="2">
    <source>
        <dbReference type="ARBA" id="ARBA00010835"/>
    </source>
</evidence>
<dbReference type="PANTHER" id="PTHR43116">
    <property type="entry name" value="PEPTIDE CHAIN RELEASE FACTOR 2"/>
    <property type="match status" value="1"/>
</dbReference>
<gene>
    <name evidence="5 8" type="primary">prfB</name>
    <name evidence="8" type="ORF">H9727_01610</name>
</gene>
<evidence type="ECO:0000256" key="6">
    <source>
        <dbReference type="NCBIfam" id="TIGR00020"/>
    </source>
</evidence>
<feature type="domain" description="Prokaryotic-type class I peptide chain release factors" evidence="7">
    <location>
        <begin position="250"/>
        <end position="266"/>
    </location>
</feature>
<protein>
    <recommendedName>
        <fullName evidence="5 6">Peptide chain release factor 2</fullName>
        <shortName evidence="5">RF-2</shortName>
    </recommendedName>
</protein>
<reference evidence="8" key="1">
    <citation type="journal article" date="2021" name="PeerJ">
        <title>Extensive microbial diversity within the chicken gut microbiome revealed by metagenomics and culture.</title>
        <authorList>
            <person name="Gilroy R."/>
            <person name="Ravi A."/>
            <person name="Getino M."/>
            <person name="Pursley I."/>
            <person name="Horton D.L."/>
            <person name="Alikhan N.F."/>
            <person name="Baker D."/>
            <person name="Gharbi K."/>
            <person name="Hall N."/>
            <person name="Watson M."/>
            <person name="Adriaenssens E.M."/>
            <person name="Foster-Nyarko E."/>
            <person name="Jarju S."/>
            <person name="Secka A."/>
            <person name="Antonio M."/>
            <person name="Oren A."/>
            <person name="Chaudhuri R.R."/>
            <person name="La Ragione R."/>
            <person name="Hildebrand F."/>
            <person name="Pallen M.J."/>
        </authorList>
    </citation>
    <scope>NUCLEOTIDE SEQUENCE</scope>
    <source>
        <strain evidence="8">CHK187-5294</strain>
    </source>
</reference>
<dbReference type="NCBIfam" id="TIGR00020">
    <property type="entry name" value="prfB"/>
    <property type="match status" value="1"/>
</dbReference>
<keyword evidence="3 5" id="KW-0488">Methylation</keyword>
<evidence type="ECO:0000313" key="8">
    <source>
        <dbReference type="EMBL" id="HIZ02964.1"/>
    </source>
</evidence>
<dbReference type="Gene3D" id="3.30.70.1660">
    <property type="match status" value="1"/>
</dbReference>
<evidence type="ECO:0000313" key="9">
    <source>
        <dbReference type="Proteomes" id="UP000824132"/>
    </source>
</evidence>
<dbReference type="Gene3D" id="3.30.160.20">
    <property type="match status" value="1"/>
</dbReference>
<organism evidence="8 9">
    <name type="scientific">Candidatus Borkfalkia avistercoris</name>
    <dbReference type="NCBI Taxonomy" id="2838504"/>
    <lineage>
        <taxon>Bacteria</taxon>
        <taxon>Bacillati</taxon>
        <taxon>Bacillota</taxon>
        <taxon>Clostridia</taxon>
        <taxon>Christensenellales</taxon>
        <taxon>Christensenellaceae</taxon>
        <taxon>Candidatus Borkfalkia</taxon>
    </lineage>
</organism>
<evidence type="ECO:0000256" key="1">
    <source>
        <dbReference type="ARBA" id="ARBA00002613"/>
    </source>
</evidence>
<accession>A0A9D2CY93</accession>
<dbReference type="HAMAP" id="MF_00094">
    <property type="entry name" value="Rel_fac_2"/>
    <property type="match status" value="1"/>
</dbReference>
<dbReference type="Proteomes" id="UP000824132">
    <property type="component" value="Unassembled WGS sequence"/>
</dbReference>
<dbReference type="SUPFAM" id="SSF75620">
    <property type="entry name" value="Release factor"/>
    <property type="match status" value="1"/>
</dbReference>
<comment type="caution">
    <text evidence="8">The sequence shown here is derived from an EMBL/GenBank/DDBJ whole genome shotgun (WGS) entry which is preliminary data.</text>
</comment>
<dbReference type="AlphaFoldDB" id="A0A9D2CY93"/>
<comment type="similarity">
    <text evidence="2 5">Belongs to the prokaryotic/mitochondrial release factor family.</text>
</comment>
<keyword evidence="5" id="KW-0963">Cytoplasm</keyword>
<name>A0A9D2CY93_9FIRM</name>